<evidence type="ECO:0000259" key="11">
    <source>
        <dbReference type="Pfam" id="PF00117"/>
    </source>
</evidence>
<dbReference type="PANTHER" id="PTHR42701">
    <property type="entry name" value="IMIDAZOLE GLYCEROL PHOSPHATE SYNTHASE SUBUNIT HISH"/>
    <property type="match status" value="1"/>
</dbReference>
<keyword evidence="10" id="KW-0963">Cytoplasm</keyword>
<comment type="pathway">
    <text evidence="1 10">Amino-acid biosynthesis; L-histidine biosynthesis; L-histidine from 5-phospho-alpha-D-ribose 1-diphosphate: step 5/9.</text>
</comment>
<keyword evidence="6 10" id="KW-0368">Histidine biosynthesis</keyword>
<dbReference type="HAMAP" id="MF_00278">
    <property type="entry name" value="HisH"/>
    <property type="match status" value="1"/>
</dbReference>
<evidence type="ECO:0000256" key="4">
    <source>
        <dbReference type="ARBA" id="ARBA00022801"/>
    </source>
</evidence>
<dbReference type="CDD" id="cd01748">
    <property type="entry name" value="GATase1_IGP_Synthase"/>
    <property type="match status" value="1"/>
</dbReference>
<dbReference type="PROSITE" id="PS51273">
    <property type="entry name" value="GATASE_TYPE_1"/>
    <property type="match status" value="1"/>
</dbReference>
<dbReference type="EC" id="3.5.1.2" evidence="10"/>
<dbReference type="EMBL" id="JAUSVP010000001">
    <property type="protein sequence ID" value="MDQ0445923.1"/>
    <property type="molecule type" value="Genomic_DNA"/>
</dbReference>
<keyword evidence="7 10" id="KW-0456">Lyase</keyword>
<feature type="active site" description="Nucleophile" evidence="10">
    <location>
        <position position="92"/>
    </location>
</feature>
<dbReference type="SUPFAM" id="SSF52317">
    <property type="entry name" value="Class I glutamine amidotransferase-like"/>
    <property type="match status" value="1"/>
</dbReference>
<feature type="domain" description="Glutamine amidotransferase" evidence="11">
    <location>
        <begin position="9"/>
        <end position="215"/>
    </location>
</feature>
<sequence length="220" mass="22876">MSGQTVAIIDYGSGNLHSAVKAFERAAREAGLEGTRIALTADPAIVAAADRIVLPGVGAYADCRSGLDAVPGMVEAMAGAVSGKGRPFLGICVGMQLLASRGLEYAETPGLGWIPGDVGPIRPSDPALKVPHMGWNTLHLARPHALFEGIPTGEGGLHAYFVHSFALTPARPDDTVAVAEYGGPVTAAVARDNVAGTQFHPEKSQHLGLALIANFLRWRP</sequence>
<dbReference type="NCBIfam" id="TIGR01855">
    <property type="entry name" value="IMP_synth_hisH"/>
    <property type="match status" value="1"/>
</dbReference>
<dbReference type="Gene3D" id="3.40.50.880">
    <property type="match status" value="1"/>
</dbReference>
<comment type="function">
    <text evidence="10">IGPS catalyzes the conversion of PRFAR and glutamine to IGP, AICAR and glutamate. The HisH subunit catalyzes the hydrolysis of glutamine to glutamate and ammonia as part of the synthesis of IGP and AICAR. The resulting ammonia molecule is channeled to the active site of HisF.</text>
</comment>
<evidence type="ECO:0000256" key="2">
    <source>
        <dbReference type="ARBA" id="ARBA00011152"/>
    </source>
</evidence>
<dbReference type="GO" id="GO:0016757">
    <property type="term" value="F:glycosyltransferase activity"/>
    <property type="evidence" value="ECO:0007669"/>
    <property type="project" value="UniProtKB-KW"/>
</dbReference>
<evidence type="ECO:0000256" key="9">
    <source>
        <dbReference type="ARBA" id="ARBA00049534"/>
    </source>
</evidence>
<evidence type="ECO:0000256" key="7">
    <source>
        <dbReference type="ARBA" id="ARBA00023239"/>
    </source>
</evidence>
<organism evidence="12 13">
    <name type="scientific">Methylobacterium aerolatum</name>
    <dbReference type="NCBI Taxonomy" id="418708"/>
    <lineage>
        <taxon>Bacteria</taxon>
        <taxon>Pseudomonadati</taxon>
        <taxon>Pseudomonadota</taxon>
        <taxon>Alphaproteobacteria</taxon>
        <taxon>Hyphomicrobiales</taxon>
        <taxon>Methylobacteriaceae</taxon>
        <taxon>Methylobacterium</taxon>
    </lineage>
</organism>
<dbReference type="InterPro" id="IPR017926">
    <property type="entry name" value="GATASE"/>
</dbReference>
<dbReference type="Pfam" id="PF00117">
    <property type="entry name" value="GATase"/>
    <property type="match status" value="1"/>
</dbReference>
<keyword evidence="5 10" id="KW-0315">Glutamine amidotransferase</keyword>
<dbReference type="Proteomes" id="UP001231124">
    <property type="component" value="Unassembled WGS sequence"/>
</dbReference>
<evidence type="ECO:0000313" key="13">
    <source>
        <dbReference type="Proteomes" id="UP001231124"/>
    </source>
</evidence>
<evidence type="ECO:0000256" key="1">
    <source>
        <dbReference type="ARBA" id="ARBA00005091"/>
    </source>
</evidence>
<keyword evidence="3 10" id="KW-0028">Amino-acid biosynthesis</keyword>
<comment type="subunit">
    <text evidence="2 10">Heterodimer of HisH and HisF.</text>
</comment>
<evidence type="ECO:0000256" key="3">
    <source>
        <dbReference type="ARBA" id="ARBA00022605"/>
    </source>
</evidence>
<feature type="active site" evidence="10">
    <location>
        <position position="202"/>
    </location>
</feature>
<evidence type="ECO:0000256" key="10">
    <source>
        <dbReference type="HAMAP-Rule" id="MF_00278"/>
    </source>
</evidence>
<evidence type="ECO:0000313" key="12">
    <source>
        <dbReference type="EMBL" id="MDQ0445923.1"/>
    </source>
</evidence>
<keyword evidence="4 10" id="KW-0378">Hydrolase</keyword>
<protein>
    <recommendedName>
        <fullName evidence="10">Imidazole glycerol phosphate synthase subunit HisH</fullName>
        <ecNumber evidence="10">4.3.2.10</ecNumber>
    </recommendedName>
    <alternativeName>
        <fullName evidence="10">IGP synthase glutaminase subunit</fullName>
        <ecNumber evidence="10">3.5.1.2</ecNumber>
    </alternativeName>
    <alternativeName>
        <fullName evidence="10">IGP synthase subunit HisH</fullName>
    </alternativeName>
    <alternativeName>
        <fullName evidence="10">ImGP synthase subunit HisH</fullName>
        <shortName evidence="10">IGPS subunit HisH</shortName>
    </alternativeName>
</protein>
<comment type="subcellular location">
    <subcellularLocation>
        <location evidence="10">Cytoplasm</location>
    </subcellularLocation>
</comment>
<reference evidence="12 13" key="1">
    <citation type="submission" date="2023-07" db="EMBL/GenBank/DDBJ databases">
        <title>Genomic Encyclopedia of Type Strains, Phase IV (KMG-IV): sequencing the most valuable type-strain genomes for metagenomic binning, comparative biology and taxonomic classification.</title>
        <authorList>
            <person name="Goeker M."/>
        </authorList>
    </citation>
    <scope>NUCLEOTIDE SEQUENCE [LARGE SCALE GENOMIC DNA]</scope>
    <source>
        <strain evidence="12 13">DSM 19013</strain>
    </source>
</reference>
<dbReference type="RefSeq" id="WP_238204699.1">
    <property type="nucleotide sequence ID" value="NZ_BPQE01000020.1"/>
</dbReference>
<dbReference type="InterPro" id="IPR029062">
    <property type="entry name" value="Class_I_gatase-like"/>
</dbReference>
<comment type="catalytic activity">
    <reaction evidence="8 10">
        <text>5-[(5-phospho-1-deoxy-D-ribulos-1-ylimino)methylamino]-1-(5-phospho-beta-D-ribosyl)imidazole-4-carboxamide + L-glutamine = D-erythro-1-(imidazol-4-yl)glycerol 3-phosphate + 5-amino-1-(5-phospho-beta-D-ribosyl)imidazole-4-carboxamide + L-glutamate + H(+)</text>
        <dbReference type="Rhea" id="RHEA:24793"/>
        <dbReference type="ChEBI" id="CHEBI:15378"/>
        <dbReference type="ChEBI" id="CHEBI:29985"/>
        <dbReference type="ChEBI" id="CHEBI:58278"/>
        <dbReference type="ChEBI" id="CHEBI:58359"/>
        <dbReference type="ChEBI" id="CHEBI:58475"/>
        <dbReference type="ChEBI" id="CHEBI:58525"/>
        <dbReference type="EC" id="4.3.2.10"/>
    </reaction>
</comment>
<name>A0ABU0HUC4_9HYPH</name>
<feature type="active site" evidence="10">
    <location>
        <position position="200"/>
    </location>
</feature>
<dbReference type="PANTHER" id="PTHR42701:SF1">
    <property type="entry name" value="IMIDAZOLE GLYCEROL PHOSPHATE SYNTHASE SUBUNIT HISH"/>
    <property type="match status" value="1"/>
</dbReference>
<proteinExistence type="inferred from homology"/>
<gene>
    <name evidence="10" type="primary">hisH</name>
    <name evidence="12" type="ORF">QO012_000401</name>
</gene>
<comment type="caution">
    <text evidence="12">The sequence shown here is derived from an EMBL/GenBank/DDBJ whole genome shotgun (WGS) entry which is preliminary data.</text>
</comment>
<evidence type="ECO:0000256" key="5">
    <source>
        <dbReference type="ARBA" id="ARBA00022962"/>
    </source>
</evidence>
<evidence type="ECO:0000256" key="6">
    <source>
        <dbReference type="ARBA" id="ARBA00023102"/>
    </source>
</evidence>
<keyword evidence="12" id="KW-0328">Glycosyltransferase</keyword>
<evidence type="ECO:0000256" key="8">
    <source>
        <dbReference type="ARBA" id="ARBA00047838"/>
    </source>
</evidence>
<dbReference type="InterPro" id="IPR010139">
    <property type="entry name" value="Imidazole-glycPsynth_HisH"/>
</dbReference>
<dbReference type="EC" id="4.3.2.10" evidence="10"/>
<dbReference type="PIRSF" id="PIRSF000495">
    <property type="entry name" value="Amidotransf_hisH"/>
    <property type="match status" value="1"/>
</dbReference>
<keyword evidence="12" id="KW-0808">Transferase</keyword>
<comment type="catalytic activity">
    <reaction evidence="9 10">
        <text>L-glutamine + H2O = L-glutamate + NH4(+)</text>
        <dbReference type="Rhea" id="RHEA:15889"/>
        <dbReference type="ChEBI" id="CHEBI:15377"/>
        <dbReference type="ChEBI" id="CHEBI:28938"/>
        <dbReference type="ChEBI" id="CHEBI:29985"/>
        <dbReference type="ChEBI" id="CHEBI:58359"/>
        <dbReference type="EC" id="3.5.1.2"/>
    </reaction>
</comment>
<keyword evidence="13" id="KW-1185">Reference proteome</keyword>
<accession>A0ABU0HUC4</accession>